<organism evidence="9 10">
    <name type="scientific">Quillaja saponaria</name>
    <name type="common">Soap bark tree</name>
    <dbReference type="NCBI Taxonomy" id="32244"/>
    <lineage>
        <taxon>Eukaryota</taxon>
        <taxon>Viridiplantae</taxon>
        <taxon>Streptophyta</taxon>
        <taxon>Embryophyta</taxon>
        <taxon>Tracheophyta</taxon>
        <taxon>Spermatophyta</taxon>
        <taxon>Magnoliopsida</taxon>
        <taxon>eudicotyledons</taxon>
        <taxon>Gunneridae</taxon>
        <taxon>Pentapetalae</taxon>
        <taxon>rosids</taxon>
        <taxon>fabids</taxon>
        <taxon>Fabales</taxon>
        <taxon>Quillajaceae</taxon>
        <taxon>Quillaja</taxon>
    </lineage>
</organism>
<feature type="coiled-coil region" evidence="6">
    <location>
        <begin position="539"/>
        <end position="580"/>
    </location>
</feature>
<dbReference type="PROSITE" id="PS50067">
    <property type="entry name" value="KINESIN_MOTOR_2"/>
    <property type="match status" value="1"/>
</dbReference>
<name>A0AAD7PTU2_QUISA</name>
<dbReference type="InterPro" id="IPR027640">
    <property type="entry name" value="Kinesin-like_fam"/>
</dbReference>
<evidence type="ECO:0000256" key="2">
    <source>
        <dbReference type="ARBA" id="ARBA00022741"/>
    </source>
</evidence>
<evidence type="ECO:0000256" key="3">
    <source>
        <dbReference type="ARBA" id="ARBA00022840"/>
    </source>
</evidence>
<keyword evidence="6" id="KW-0175">Coiled coil</keyword>
<feature type="compositionally biased region" description="Pro residues" evidence="7">
    <location>
        <begin position="1"/>
        <end position="10"/>
    </location>
</feature>
<feature type="domain" description="Kinesin motor" evidence="8">
    <location>
        <begin position="75"/>
        <end position="441"/>
    </location>
</feature>
<evidence type="ECO:0000256" key="4">
    <source>
        <dbReference type="ARBA" id="ARBA00023175"/>
    </source>
</evidence>
<protein>
    <submittedName>
        <fullName evidence="9">Kinesin-like protein</fullName>
    </submittedName>
</protein>
<feature type="region of interest" description="Disordered" evidence="7">
    <location>
        <begin position="1"/>
        <end position="45"/>
    </location>
</feature>
<keyword evidence="1" id="KW-0493">Microtubule</keyword>
<dbReference type="PANTHER" id="PTHR24115:SF1008">
    <property type="entry name" value="KINESIN-LIKE PROTEIN SUBITO"/>
    <property type="match status" value="1"/>
</dbReference>
<keyword evidence="2 5" id="KW-0547">Nucleotide-binding</keyword>
<comment type="caution">
    <text evidence="9">The sequence shown here is derived from an EMBL/GenBank/DDBJ whole genome shotgun (WGS) entry which is preliminary data.</text>
</comment>
<accession>A0AAD7PTU2</accession>
<evidence type="ECO:0000256" key="5">
    <source>
        <dbReference type="PROSITE-ProRule" id="PRU00283"/>
    </source>
</evidence>
<dbReference type="GO" id="GO:0005634">
    <property type="term" value="C:nucleus"/>
    <property type="evidence" value="ECO:0007669"/>
    <property type="project" value="TreeGrafter"/>
</dbReference>
<dbReference type="AlphaFoldDB" id="A0AAD7PTU2"/>
<dbReference type="GO" id="GO:0003777">
    <property type="term" value="F:microtubule motor activity"/>
    <property type="evidence" value="ECO:0007669"/>
    <property type="project" value="InterPro"/>
</dbReference>
<proteinExistence type="inferred from homology"/>
<evidence type="ECO:0000313" key="10">
    <source>
        <dbReference type="Proteomes" id="UP001163823"/>
    </source>
</evidence>
<dbReference type="GO" id="GO:0016887">
    <property type="term" value="F:ATP hydrolysis activity"/>
    <property type="evidence" value="ECO:0007669"/>
    <property type="project" value="TreeGrafter"/>
</dbReference>
<dbReference type="Pfam" id="PF00225">
    <property type="entry name" value="Kinesin"/>
    <property type="match status" value="1"/>
</dbReference>
<feature type="region of interest" description="Disordered" evidence="7">
    <location>
        <begin position="462"/>
        <end position="485"/>
    </location>
</feature>
<dbReference type="Proteomes" id="UP001163823">
    <property type="component" value="Chromosome 6"/>
</dbReference>
<dbReference type="InterPro" id="IPR036961">
    <property type="entry name" value="Kinesin_motor_dom_sf"/>
</dbReference>
<reference evidence="9" key="1">
    <citation type="journal article" date="2023" name="Science">
        <title>Elucidation of the pathway for biosynthesis of saponin adjuvants from the soapbark tree.</title>
        <authorList>
            <person name="Reed J."/>
            <person name="Orme A."/>
            <person name="El-Demerdash A."/>
            <person name="Owen C."/>
            <person name="Martin L.B.B."/>
            <person name="Misra R.C."/>
            <person name="Kikuchi S."/>
            <person name="Rejzek M."/>
            <person name="Martin A.C."/>
            <person name="Harkess A."/>
            <person name="Leebens-Mack J."/>
            <person name="Louveau T."/>
            <person name="Stephenson M.J."/>
            <person name="Osbourn A."/>
        </authorList>
    </citation>
    <scope>NUCLEOTIDE SEQUENCE</scope>
    <source>
        <strain evidence="9">S10</strain>
    </source>
</reference>
<evidence type="ECO:0000259" key="8">
    <source>
        <dbReference type="PROSITE" id="PS50067"/>
    </source>
</evidence>
<dbReference type="PRINTS" id="PR00380">
    <property type="entry name" value="KINESINHEAVY"/>
</dbReference>
<evidence type="ECO:0000313" key="9">
    <source>
        <dbReference type="EMBL" id="KAJ7966884.1"/>
    </source>
</evidence>
<dbReference type="EMBL" id="JARAOO010000006">
    <property type="protein sequence ID" value="KAJ7966884.1"/>
    <property type="molecule type" value="Genomic_DNA"/>
</dbReference>
<dbReference type="SUPFAM" id="SSF52540">
    <property type="entry name" value="P-loop containing nucleoside triphosphate hydrolases"/>
    <property type="match status" value="1"/>
</dbReference>
<dbReference type="InterPro" id="IPR001752">
    <property type="entry name" value="Kinesin_motor_dom"/>
</dbReference>
<gene>
    <name evidence="9" type="ORF">O6P43_016285</name>
</gene>
<dbReference type="Gene3D" id="3.40.850.10">
    <property type="entry name" value="Kinesin motor domain"/>
    <property type="match status" value="1"/>
</dbReference>
<evidence type="ECO:0000256" key="6">
    <source>
        <dbReference type="SAM" id="Coils"/>
    </source>
</evidence>
<evidence type="ECO:0000256" key="7">
    <source>
        <dbReference type="SAM" id="MobiDB-lite"/>
    </source>
</evidence>
<dbReference type="GO" id="GO:0007018">
    <property type="term" value="P:microtubule-based movement"/>
    <property type="evidence" value="ECO:0007669"/>
    <property type="project" value="InterPro"/>
</dbReference>
<dbReference type="PANTHER" id="PTHR24115">
    <property type="entry name" value="KINESIN-RELATED"/>
    <property type="match status" value="1"/>
</dbReference>
<dbReference type="GO" id="GO:0008017">
    <property type="term" value="F:microtubule binding"/>
    <property type="evidence" value="ECO:0007669"/>
    <property type="project" value="InterPro"/>
</dbReference>
<dbReference type="SMART" id="SM00129">
    <property type="entry name" value="KISc"/>
    <property type="match status" value="1"/>
</dbReference>
<keyword evidence="10" id="KW-1185">Reference proteome</keyword>
<dbReference type="GO" id="GO:0005874">
    <property type="term" value="C:microtubule"/>
    <property type="evidence" value="ECO:0007669"/>
    <property type="project" value="UniProtKB-KW"/>
</dbReference>
<evidence type="ECO:0000256" key="1">
    <source>
        <dbReference type="ARBA" id="ARBA00022701"/>
    </source>
</evidence>
<feature type="binding site" evidence="5">
    <location>
        <begin position="202"/>
        <end position="209"/>
    </location>
    <ligand>
        <name>ATP</name>
        <dbReference type="ChEBI" id="CHEBI:30616"/>
    </ligand>
</feature>
<feature type="region of interest" description="Disordered" evidence="7">
    <location>
        <begin position="805"/>
        <end position="827"/>
    </location>
</feature>
<sequence length="944" mass="105347">MEMKSPPPCPNTVTIRRNPHRKARPTPATNNRQIPISSSSSMKREVPSFPIEDVLSMELPESHSSSVTRESVSESLKVFLRIRSLLPAKNLAKVGSICDPNARSKAKNVWPQNPTKKKQLVKDKDVKWKSSKACITLNDSQSVTLSTPVALQELKRIKSETFGGFSHVFAPESSQTEVYERMLKPVVEEFLKGKSGMLAALGPSGSGKTHTIFGCPREPGMVPLTLQHIFKETEESESQAFRSFNISVFEIYSERGKGEKLIDLSPDGVDVTMHQSTKKGLREVTVSSAQQAESLIAHAMVKRATAMTNTNSQSSRSQCIINIRHGGANTQSNNAVLTIIDLAGAEREKKTGNQGARLLESNFINKTLMVFALCLRSLLEHQKNPKKPLQKHFQNSLLTRYLRDYLEGKKRMTLILTAKSGEEDYLDTSYLLRQASPYTKIKYNNVDEPLNMLPNKRHYQMSSTTEHMKRMKLGTGSDRTEEEKSVEEERCLSEEGALRICNSNVNSCGTLKSDCAYSAESHRECLIMQNFAKAIWKILKEYNNKLKVAEFEIQSLRESVGDERKRCLELEKELKDLKSLCTCCTEVRVDTDLVSGLELGECESHTVHEENDKAVDAYLDCIQYVASEQDSDGTVTSNSCVVDASCLHIENSIQNNFQEKDRSVDANLNPVKCVADEQESDVTSCDGSVVNGLCLHVENSTQNNFQLDQRFLEKDYTTEEINNSEYVEIKGDFVNSNSEFAVSPYQSYGLVRDDSCSTVELDQLLSGEDEATFDPLVSTQDDVIVTKGCDYVDQSDNEPILVTSSTQLDSGKSDRKPLNSPSTVPRSLNASEIEVESKIPTSTFQEAKDGLPPVKDVSSTLACELMDDPLSETRVTTSCNPEKPKRRLMPASSILLREFGTSEVIDEPEKLKESRGRKKLAGDEWKRTQGSISLLRLLKSNLHL</sequence>
<feature type="compositionally biased region" description="Polar residues" evidence="7">
    <location>
        <begin position="27"/>
        <end position="41"/>
    </location>
</feature>
<dbReference type="GO" id="GO:0005871">
    <property type="term" value="C:kinesin complex"/>
    <property type="evidence" value="ECO:0007669"/>
    <property type="project" value="TreeGrafter"/>
</dbReference>
<keyword evidence="3 5" id="KW-0067">ATP-binding</keyword>
<dbReference type="GO" id="GO:0005524">
    <property type="term" value="F:ATP binding"/>
    <property type="evidence" value="ECO:0007669"/>
    <property type="project" value="UniProtKB-UniRule"/>
</dbReference>
<comment type="similarity">
    <text evidence="5">Belongs to the TRAFAC class myosin-kinesin ATPase superfamily. Kinesin family.</text>
</comment>
<keyword evidence="4 5" id="KW-0505">Motor protein</keyword>
<dbReference type="InterPro" id="IPR027417">
    <property type="entry name" value="P-loop_NTPase"/>
</dbReference>